<keyword evidence="4 6" id="KW-0808">Transferase</keyword>
<dbReference type="PaxDb" id="880073-Calab_0185"/>
<feature type="binding site" evidence="6">
    <location>
        <position position="133"/>
    </location>
    <ligand>
        <name>S-adenosyl-L-methionine</name>
        <dbReference type="ChEBI" id="CHEBI:59789"/>
    </ligand>
</feature>
<evidence type="ECO:0000256" key="4">
    <source>
        <dbReference type="ARBA" id="ARBA00022679"/>
    </source>
</evidence>
<comment type="similarity">
    <text evidence="1 6">Belongs to the methyltransferase superfamily. PrmA family.</text>
</comment>
<dbReference type="EC" id="2.1.1.-" evidence="6"/>
<reference evidence="8 11" key="2">
    <citation type="submission" date="2016-11" db="EMBL/GenBank/DDBJ databases">
        <title>Genomic analysis of Caldithrix abyssi and proposal of a novel bacterial phylum Caldithrichaeota.</title>
        <authorList>
            <person name="Kublanov I."/>
            <person name="Sigalova O."/>
            <person name="Gavrilov S."/>
            <person name="Lebedinsky A."/>
            <person name="Ivanova N."/>
            <person name="Daum C."/>
            <person name="Reddy T."/>
            <person name="Klenk H.P."/>
            <person name="Goker M."/>
            <person name="Reva O."/>
            <person name="Miroshnichenko M."/>
            <person name="Kyprides N."/>
            <person name="Woyke T."/>
            <person name="Gelfand M."/>
        </authorList>
    </citation>
    <scope>NUCLEOTIDE SEQUENCE [LARGE SCALE GENOMIC DNA]</scope>
    <source>
        <strain evidence="8 11">LF13</strain>
    </source>
</reference>
<accession>H1XYL6</accession>
<dbReference type="GO" id="GO:0005840">
    <property type="term" value="C:ribosome"/>
    <property type="evidence" value="ECO:0007669"/>
    <property type="project" value="UniProtKB-KW"/>
</dbReference>
<dbReference type="InterPro" id="IPR029063">
    <property type="entry name" value="SAM-dependent_MTases_sf"/>
</dbReference>
<dbReference type="InterPro" id="IPR004498">
    <property type="entry name" value="Ribosomal_PrmA_MeTrfase"/>
</dbReference>
<dbReference type="STRING" id="880073.Cabys_2976"/>
<dbReference type="RefSeq" id="WP_006926721.1">
    <property type="nucleotide sequence ID" value="NZ_CM001402.1"/>
</dbReference>
<evidence type="ECO:0000256" key="2">
    <source>
        <dbReference type="ARBA" id="ARBA00022490"/>
    </source>
</evidence>
<name>H1XYL6_CALAY</name>
<evidence type="ECO:0000256" key="3">
    <source>
        <dbReference type="ARBA" id="ARBA00022603"/>
    </source>
</evidence>
<feature type="chain" id="PRO_5009695448" description="Ribosomal protein L11 methyltransferase" evidence="7">
    <location>
        <begin position="27"/>
        <end position="288"/>
    </location>
</feature>
<keyword evidence="9" id="KW-0689">Ribosomal protein</keyword>
<dbReference type="OrthoDB" id="9785995at2"/>
<dbReference type="AlphaFoldDB" id="H1XYL6"/>
<comment type="function">
    <text evidence="6">Methylates ribosomal protein L11.</text>
</comment>
<dbReference type="NCBIfam" id="NF001785">
    <property type="entry name" value="PRK00517.2-2"/>
    <property type="match status" value="1"/>
</dbReference>
<keyword evidence="10" id="KW-1185">Reference proteome</keyword>
<comment type="catalytic activity">
    <reaction evidence="6">
        <text>L-lysyl-[protein] + 3 S-adenosyl-L-methionine = N(6),N(6),N(6)-trimethyl-L-lysyl-[protein] + 3 S-adenosyl-L-homocysteine + 3 H(+)</text>
        <dbReference type="Rhea" id="RHEA:54192"/>
        <dbReference type="Rhea" id="RHEA-COMP:9752"/>
        <dbReference type="Rhea" id="RHEA-COMP:13826"/>
        <dbReference type="ChEBI" id="CHEBI:15378"/>
        <dbReference type="ChEBI" id="CHEBI:29969"/>
        <dbReference type="ChEBI" id="CHEBI:57856"/>
        <dbReference type="ChEBI" id="CHEBI:59789"/>
        <dbReference type="ChEBI" id="CHEBI:61961"/>
    </reaction>
</comment>
<sequence length="288" mass="32614">MSNKWVSVKVLAAPFFLESLSGPIFATGAQGIQEQENDFIVYYDWQDWNQDVYWLLLGLFSEVIPDFDETRLAVETHDEQNWLEKWKQSFKPFKIGQRIVVAPDWEEYAPRPGEILLKIAPKMAFGTGHHESTRLCLKLLEKYFRPETRLLDAGTGSGILSIFAARLGGRHILGIDNDPVAIDNAWENARLNQVEDRLRFEVRDVAQLPRGRFDGIVANINRNVLLQIASGLVSALSEGGWLILSGLLKSDRQMVEDAYLKNGLQLLEAATLNEWLALVFKKDAADDN</sequence>
<dbReference type="GO" id="GO:0008276">
    <property type="term" value="F:protein methyltransferase activity"/>
    <property type="evidence" value="ECO:0007669"/>
    <property type="project" value="UniProtKB-UniRule"/>
</dbReference>
<keyword evidence="7" id="KW-0732">Signal</keyword>
<feature type="binding site" evidence="6">
    <location>
        <position position="154"/>
    </location>
    <ligand>
        <name>S-adenosyl-L-methionine</name>
        <dbReference type="ChEBI" id="CHEBI:59789"/>
    </ligand>
</feature>
<protein>
    <recommendedName>
        <fullName evidence="6">Ribosomal protein L11 methyltransferase</fullName>
        <shortName evidence="6">L11 Mtase</shortName>
        <ecNumber evidence="6">2.1.1.-</ecNumber>
    </recommendedName>
</protein>
<evidence type="ECO:0000256" key="5">
    <source>
        <dbReference type="ARBA" id="ARBA00022691"/>
    </source>
</evidence>
<dbReference type="FunCoup" id="H1XYL6">
    <property type="interactions" value="424"/>
</dbReference>
<dbReference type="EMBL" id="CP018099">
    <property type="protein sequence ID" value="APF19724.1"/>
    <property type="molecule type" value="Genomic_DNA"/>
</dbReference>
<dbReference type="PANTHER" id="PTHR43648:SF1">
    <property type="entry name" value="ELECTRON TRANSFER FLAVOPROTEIN BETA SUBUNIT LYSINE METHYLTRANSFERASE"/>
    <property type="match status" value="1"/>
</dbReference>
<evidence type="ECO:0000313" key="11">
    <source>
        <dbReference type="Proteomes" id="UP000183868"/>
    </source>
</evidence>
<keyword evidence="5 6" id="KW-0949">S-adenosyl-L-methionine</keyword>
<dbReference type="InParanoid" id="H1XYL6"/>
<evidence type="ECO:0000256" key="1">
    <source>
        <dbReference type="ARBA" id="ARBA00009741"/>
    </source>
</evidence>
<feature type="signal peptide" evidence="7">
    <location>
        <begin position="1"/>
        <end position="26"/>
    </location>
</feature>
<comment type="subcellular location">
    <subcellularLocation>
        <location evidence="6">Cytoplasm</location>
    </subcellularLocation>
</comment>
<dbReference type="KEGG" id="caby:Cabys_2976"/>
<proteinExistence type="inferred from homology"/>
<feature type="binding site" evidence="6">
    <location>
        <position position="219"/>
    </location>
    <ligand>
        <name>S-adenosyl-L-methionine</name>
        <dbReference type="ChEBI" id="CHEBI:59789"/>
    </ligand>
</feature>
<dbReference type="HOGENOM" id="CLU_049382_0_1_0"/>
<dbReference type="HAMAP" id="MF_00735">
    <property type="entry name" value="Methyltr_PrmA"/>
    <property type="match status" value="1"/>
</dbReference>
<organism evidence="9 10">
    <name type="scientific">Caldithrix abyssi DSM 13497</name>
    <dbReference type="NCBI Taxonomy" id="880073"/>
    <lineage>
        <taxon>Bacteria</taxon>
        <taxon>Pseudomonadati</taxon>
        <taxon>Calditrichota</taxon>
        <taxon>Calditrichia</taxon>
        <taxon>Calditrichales</taxon>
        <taxon>Calditrichaceae</taxon>
        <taxon>Caldithrix</taxon>
    </lineage>
</organism>
<dbReference type="Proteomes" id="UP000004671">
    <property type="component" value="Chromosome"/>
</dbReference>
<dbReference type="Pfam" id="PF06325">
    <property type="entry name" value="PrmA"/>
    <property type="match status" value="1"/>
</dbReference>
<evidence type="ECO:0000313" key="9">
    <source>
        <dbReference type="EMBL" id="EHO39834.1"/>
    </source>
</evidence>
<dbReference type="SUPFAM" id="SSF53335">
    <property type="entry name" value="S-adenosyl-L-methionine-dependent methyltransferases"/>
    <property type="match status" value="1"/>
</dbReference>
<evidence type="ECO:0000256" key="6">
    <source>
        <dbReference type="HAMAP-Rule" id="MF_00735"/>
    </source>
</evidence>
<keyword evidence="2 6" id="KW-0963">Cytoplasm</keyword>
<feature type="binding site" evidence="6">
    <location>
        <position position="176"/>
    </location>
    <ligand>
        <name>S-adenosyl-L-methionine</name>
        <dbReference type="ChEBI" id="CHEBI:59789"/>
    </ligand>
</feature>
<dbReference type="InterPro" id="IPR050078">
    <property type="entry name" value="Ribosomal_L11_MeTrfase_PrmA"/>
</dbReference>
<keyword evidence="3 6" id="KW-0489">Methyltransferase</keyword>
<evidence type="ECO:0000313" key="10">
    <source>
        <dbReference type="Proteomes" id="UP000004671"/>
    </source>
</evidence>
<dbReference type="PANTHER" id="PTHR43648">
    <property type="entry name" value="ELECTRON TRANSFER FLAVOPROTEIN BETA SUBUNIT LYSINE METHYLTRANSFERASE"/>
    <property type="match status" value="1"/>
</dbReference>
<dbReference type="CDD" id="cd02440">
    <property type="entry name" value="AdoMet_MTases"/>
    <property type="match status" value="1"/>
</dbReference>
<dbReference type="Gene3D" id="3.40.50.150">
    <property type="entry name" value="Vaccinia Virus protein VP39"/>
    <property type="match status" value="1"/>
</dbReference>
<reference evidence="9 10" key="1">
    <citation type="submission" date="2011-09" db="EMBL/GenBank/DDBJ databases">
        <title>The permanent draft genome of Caldithrix abyssi DSM 13497.</title>
        <authorList>
            <consortium name="US DOE Joint Genome Institute (JGI-PGF)"/>
            <person name="Lucas S."/>
            <person name="Han J."/>
            <person name="Lapidus A."/>
            <person name="Bruce D."/>
            <person name="Goodwin L."/>
            <person name="Pitluck S."/>
            <person name="Peters L."/>
            <person name="Kyrpides N."/>
            <person name="Mavromatis K."/>
            <person name="Ivanova N."/>
            <person name="Mikhailova N."/>
            <person name="Chertkov O."/>
            <person name="Detter J.C."/>
            <person name="Tapia R."/>
            <person name="Han C."/>
            <person name="Land M."/>
            <person name="Hauser L."/>
            <person name="Markowitz V."/>
            <person name="Cheng J.-F."/>
            <person name="Hugenholtz P."/>
            <person name="Woyke T."/>
            <person name="Wu D."/>
            <person name="Spring S."/>
            <person name="Brambilla E."/>
            <person name="Klenk H.-P."/>
            <person name="Eisen J.A."/>
        </authorList>
    </citation>
    <scope>NUCLEOTIDE SEQUENCE [LARGE SCALE GENOMIC DNA]</scope>
    <source>
        <strain evidence="9 10">DSM 13497</strain>
    </source>
</reference>
<dbReference type="EMBL" id="CM001402">
    <property type="protein sequence ID" value="EHO39834.1"/>
    <property type="molecule type" value="Genomic_DNA"/>
</dbReference>
<gene>
    <name evidence="6 8" type="primary">prmA</name>
    <name evidence="8" type="ORF">Cabys_2976</name>
    <name evidence="9" type="ORF">Calab_0185</name>
</gene>
<evidence type="ECO:0000256" key="7">
    <source>
        <dbReference type="SAM" id="SignalP"/>
    </source>
</evidence>
<keyword evidence="9" id="KW-0687">Ribonucleoprotein</keyword>
<evidence type="ECO:0000313" key="8">
    <source>
        <dbReference type="EMBL" id="APF19724.1"/>
    </source>
</evidence>
<dbReference type="GO" id="GO:0005737">
    <property type="term" value="C:cytoplasm"/>
    <property type="evidence" value="ECO:0007669"/>
    <property type="project" value="UniProtKB-SubCell"/>
</dbReference>
<dbReference type="Proteomes" id="UP000183868">
    <property type="component" value="Chromosome"/>
</dbReference>
<dbReference type="NCBIfam" id="TIGR00406">
    <property type="entry name" value="prmA"/>
    <property type="match status" value="1"/>
</dbReference>
<dbReference type="eggNOG" id="COG2264">
    <property type="taxonomic scope" value="Bacteria"/>
</dbReference>
<dbReference type="GO" id="GO:0032259">
    <property type="term" value="P:methylation"/>
    <property type="evidence" value="ECO:0007669"/>
    <property type="project" value="UniProtKB-KW"/>
</dbReference>